<keyword evidence="2" id="KW-0812">Transmembrane</keyword>
<feature type="chain" id="PRO_5043801295" evidence="3">
    <location>
        <begin position="25"/>
        <end position="613"/>
    </location>
</feature>
<evidence type="ECO:0000259" key="5">
    <source>
        <dbReference type="Pfam" id="PF20990"/>
    </source>
</evidence>
<dbReference type="Pfam" id="PF09972">
    <property type="entry name" value="DUF2207"/>
    <property type="match status" value="1"/>
</dbReference>
<name>A0AAW6T580_9MICO</name>
<evidence type="ECO:0000256" key="2">
    <source>
        <dbReference type="SAM" id="Phobius"/>
    </source>
</evidence>
<evidence type="ECO:0000259" key="4">
    <source>
        <dbReference type="Pfam" id="PF09972"/>
    </source>
</evidence>
<dbReference type="InterPro" id="IPR048389">
    <property type="entry name" value="YciQ-like_C"/>
</dbReference>
<dbReference type="RefSeq" id="WP_281487318.1">
    <property type="nucleotide sequence ID" value="NZ_JASATX010000001.1"/>
</dbReference>
<evidence type="ECO:0000313" key="7">
    <source>
        <dbReference type="Proteomes" id="UP001321506"/>
    </source>
</evidence>
<organism evidence="6 7">
    <name type="scientific">Ruicaihuangia caeni</name>
    <dbReference type="NCBI Taxonomy" id="3042517"/>
    <lineage>
        <taxon>Bacteria</taxon>
        <taxon>Bacillati</taxon>
        <taxon>Actinomycetota</taxon>
        <taxon>Actinomycetes</taxon>
        <taxon>Micrococcales</taxon>
        <taxon>Microbacteriaceae</taxon>
        <taxon>Ruicaihuangia</taxon>
    </lineage>
</organism>
<evidence type="ECO:0000313" key="6">
    <source>
        <dbReference type="EMBL" id="MDI2097528.1"/>
    </source>
</evidence>
<dbReference type="InterPro" id="IPR018702">
    <property type="entry name" value="DUF2207"/>
</dbReference>
<dbReference type="AlphaFoldDB" id="A0AAW6T580"/>
<feature type="compositionally biased region" description="Gly residues" evidence="1">
    <location>
        <begin position="594"/>
        <end position="613"/>
    </location>
</feature>
<feature type="domain" description="DUF2207" evidence="4">
    <location>
        <begin position="64"/>
        <end position="248"/>
    </location>
</feature>
<dbReference type="Proteomes" id="UP001321506">
    <property type="component" value="Unassembled WGS sequence"/>
</dbReference>
<keyword evidence="3" id="KW-0732">Signal</keyword>
<feature type="transmembrane region" description="Helical" evidence="2">
    <location>
        <begin position="423"/>
        <end position="445"/>
    </location>
</feature>
<feature type="region of interest" description="Disordered" evidence="1">
    <location>
        <begin position="586"/>
        <end position="613"/>
    </location>
</feature>
<dbReference type="EMBL" id="JASATX010000001">
    <property type="protein sequence ID" value="MDI2097528.1"/>
    <property type="molecule type" value="Genomic_DNA"/>
</dbReference>
<feature type="domain" description="Predicted membrane protein YciQ-like C-terminal" evidence="5">
    <location>
        <begin position="306"/>
        <end position="549"/>
    </location>
</feature>
<sequence>MRRLVIALLVAGGLLAAAGTPATAAAAAAAPVSAPASNAGNASANAVSALPADVNDFGFDRFEADYELGVDDDGRSTLRTTETLVARFPERDQNRGIRRSIPTWYDGHPTDLTVESVTDADGNDRAFELEEDDEVMHITIASNDYVHGMQTYVITYTQRNVTRYFADTASDEFYWDTNGLDWPQPFAVVTARVHLEESLVPRLTGLASCYRGAEGSNQRCDIVQSGSTFEASASGIRPYENVTIAIGFEEGTFTPRDNGYFASWAGWAQLLGTLLALAGLVWGGILWFTRTRDADGRPVIVAEYAPPRGATVLLAADVVGRSSKAVPAQLIDLAVRRKLRIIEERPEARSGRYAVELVDATGMNELELELVHAVFGATARAGQRQTLSSSDTRVGKRVQKVQSAIRKQTIKAGLRRRTSMRELIWPFVLALLGAVIAFVCMIALFDDARGAFWPLLPAAVAVLAVIGAAAAVFRAPLTSQGAEFRDHLRGMELYIKVAEADRLRTLQSPQGAERRPVDPSDREQMLHLTERMLPYAVLFGQEKRWAAELARYLDREPDWYSGSAPFSAAAFAGGIGAVTSAVSSAYTSSSTSGGSSGGGSSGGGGGGGGGGGV</sequence>
<feature type="transmembrane region" description="Helical" evidence="2">
    <location>
        <begin position="451"/>
        <end position="473"/>
    </location>
</feature>
<keyword evidence="7" id="KW-1185">Reference proteome</keyword>
<dbReference type="Pfam" id="PF20990">
    <property type="entry name" value="DUF2207_C"/>
    <property type="match status" value="1"/>
</dbReference>
<keyword evidence="2" id="KW-1133">Transmembrane helix</keyword>
<keyword evidence="2" id="KW-0472">Membrane</keyword>
<evidence type="ECO:0000256" key="1">
    <source>
        <dbReference type="SAM" id="MobiDB-lite"/>
    </source>
</evidence>
<evidence type="ECO:0000256" key="3">
    <source>
        <dbReference type="SAM" id="SignalP"/>
    </source>
</evidence>
<feature type="transmembrane region" description="Helical" evidence="2">
    <location>
        <begin position="264"/>
        <end position="288"/>
    </location>
</feature>
<gene>
    <name evidence="6" type="ORF">QF206_00915</name>
</gene>
<protein>
    <submittedName>
        <fullName evidence="6">DUF2207 domain-containing protein</fullName>
    </submittedName>
</protein>
<feature type="signal peptide" evidence="3">
    <location>
        <begin position="1"/>
        <end position="24"/>
    </location>
</feature>
<comment type="caution">
    <text evidence="6">The sequence shown here is derived from an EMBL/GenBank/DDBJ whole genome shotgun (WGS) entry which is preliminary data.</text>
</comment>
<proteinExistence type="predicted"/>
<accession>A0AAW6T580</accession>
<reference evidence="6 7" key="1">
    <citation type="submission" date="2023-04" db="EMBL/GenBank/DDBJ databases">
        <title>Klugiella caeni sp. nov. isolated from the sludge of biochemical tank.</title>
        <authorList>
            <person name="Geng K."/>
        </authorList>
    </citation>
    <scope>NUCLEOTIDE SEQUENCE [LARGE SCALE GENOMIC DNA]</scope>
    <source>
        <strain evidence="6 7">YN-L-19</strain>
    </source>
</reference>